<evidence type="ECO:0000313" key="6">
    <source>
        <dbReference type="Proteomes" id="UP000198908"/>
    </source>
</evidence>
<dbReference type="Pfam" id="PF07729">
    <property type="entry name" value="FCD"/>
    <property type="match status" value="1"/>
</dbReference>
<dbReference type="SMART" id="SM00345">
    <property type="entry name" value="HTH_GNTR"/>
    <property type="match status" value="1"/>
</dbReference>
<keyword evidence="3" id="KW-0804">Transcription</keyword>
<feature type="domain" description="HTH gntR-type" evidence="4">
    <location>
        <begin position="22"/>
        <end position="89"/>
    </location>
</feature>
<evidence type="ECO:0000259" key="4">
    <source>
        <dbReference type="PROSITE" id="PS50949"/>
    </source>
</evidence>
<evidence type="ECO:0000313" key="5">
    <source>
        <dbReference type="EMBL" id="SDD28141.1"/>
    </source>
</evidence>
<dbReference type="InterPro" id="IPR036390">
    <property type="entry name" value="WH_DNA-bd_sf"/>
</dbReference>
<dbReference type="Pfam" id="PF00392">
    <property type="entry name" value="GntR"/>
    <property type="match status" value="1"/>
</dbReference>
<reference evidence="6" key="1">
    <citation type="submission" date="2016-09" db="EMBL/GenBank/DDBJ databases">
        <authorList>
            <person name="Varghese N."/>
            <person name="Submissions S."/>
        </authorList>
    </citation>
    <scope>NUCLEOTIDE SEQUENCE [LARGE SCALE GENOMIC DNA]</scope>
    <source>
        <strain evidence="6">TNe-862</strain>
    </source>
</reference>
<dbReference type="InterPro" id="IPR000524">
    <property type="entry name" value="Tscrpt_reg_HTH_GntR"/>
</dbReference>
<gene>
    <name evidence="5" type="ORF">SAMN05421548_11731</name>
</gene>
<dbReference type="SUPFAM" id="SSF46785">
    <property type="entry name" value="Winged helix' DNA-binding domain"/>
    <property type="match status" value="1"/>
</dbReference>
<dbReference type="GO" id="GO:0003677">
    <property type="term" value="F:DNA binding"/>
    <property type="evidence" value="ECO:0007669"/>
    <property type="project" value="UniProtKB-KW"/>
</dbReference>
<dbReference type="STRING" id="416944.SAMN05421548_11731"/>
<dbReference type="PANTHER" id="PTHR43537">
    <property type="entry name" value="TRANSCRIPTIONAL REGULATOR, GNTR FAMILY"/>
    <property type="match status" value="1"/>
</dbReference>
<dbReference type="InterPro" id="IPR011711">
    <property type="entry name" value="GntR_C"/>
</dbReference>
<evidence type="ECO:0000256" key="1">
    <source>
        <dbReference type="ARBA" id="ARBA00023015"/>
    </source>
</evidence>
<dbReference type="EMBL" id="FMYQ01000017">
    <property type="protein sequence ID" value="SDD28141.1"/>
    <property type="molecule type" value="Genomic_DNA"/>
</dbReference>
<evidence type="ECO:0000256" key="3">
    <source>
        <dbReference type="ARBA" id="ARBA00023163"/>
    </source>
</evidence>
<dbReference type="SUPFAM" id="SSF48008">
    <property type="entry name" value="GntR ligand-binding domain-like"/>
    <property type="match status" value="1"/>
</dbReference>
<sequence>MYYTSPLAFYLGAPMENVLQQVNLRDQALAVLKYRLISGDLAPGEIYSAAALASELGVSNSPVREAMLTLVNEGLMETVKNRGFRVVPLRDEERRNIYELRKLIEVPSMAKLASMKDEVNAHREHFEQLAADIVKAAHEKNVVAFVEADRNFHIGLLSLLKNEQLTSIVENLRNQTRRYGLKVLSSQEGELVKSAEGHKLLLDAILSGDKKLVTKIMTEHLSPLAGDDLTEPGVTVAPEAPRKRA</sequence>
<accession>A0A1G6TGG7</accession>
<keyword evidence="6" id="KW-1185">Reference proteome</keyword>
<dbReference type="Gene3D" id="1.20.120.530">
    <property type="entry name" value="GntR ligand-binding domain-like"/>
    <property type="match status" value="1"/>
</dbReference>
<dbReference type="InterPro" id="IPR036388">
    <property type="entry name" value="WH-like_DNA-bd_sf"/>
</dbReference>
<keyword evidence="2 5" id="KW-0238">DNA-binding</keyword>
<proteinExistence type="predicted"/>
<name>A0A1G6TGG7_9BURK</name>
<dbReference type="AlphaFoldDB" id="A0A1G6TGG7"/>
<evidence type="ECO:0000256" key="2">
    <source>
        <dbReference type="ARBA" id="ARBA00023125"/>
    </source>
</evidence>
<keyword evidence="1" id="KW-0805">Transcription regulation</keyword>
<organism evidence="5 6">
    <name type="scientific">Paraburkholderia lycopersici</name>
    <dbReference type="NCBI Taxonomy" id="416944"/>
    <lineage>
        <taxon>Bacteria</taxon>
        <taxon>Pseudomonadati</taxon>
        <taxon>Pseudomonadota</taxon>
        <taxon>Betaproteobacteria</taxon>
        <taxon>Burkholderiales</taxon>
        <taxon>Burkholderiaceae</taxon>
        <taxon>Paraburkholderia</taxon>
    </lineage>
</organism>
<dbReference type="Proteomes" id="UP000198908">
    <property type="component" value="Unassembled WGS sequence"/>
</dbReference>
<dbReference type="SMART" id="SM00895">
    <property type="entry name" value="FCD"/>
    <property type="match status" value="1"/>
</dbReference>
<dbReference type="InterPro" id="IPR008920">
    <property type="entry name" value="TF_FadR/GntR_C"/>
</dbReference>
<dbReference type="Gene3D" id="1.10.10.10">
    <property type="entry name" value="Winged helix-like DNA-binding domain superfamily/Winged helix DNA-binding domain"/>
    <property type="match status" value="1"/>
</dbReference>
<protein>
    <submittedName>
        <fullName evidence="5">DNA-binding transcriptional regulator, GntR family</fullName>
    </submittedName>
</protein>
<dbReference type="PROSITE" id="PS50949">
    <property type="entry name" value="HTH_GNTR"/>
    <property type="match status" value="1"/>
</dbReference>
<dbReference type="GO" id="GO:0003700">
    <property type="term" value="F:DNA-binding transcription factor activity"/>
    <property type="evidence" value="ECO:0007669"/>
    <property type="project" value="InterPro"/>
</dbReference>
<dbReference type="PANTHER" id="PTHR43537:SF45">
    <property type="entry name" value="GNTR FAMILY REGULATORY PROTEIN"/>
    <property type="match status" value="1"/>
</dbReference>